<geneLocation type="plasmid" evidence="1 2">
    <name>pET-ATCC-159-1</name>
</geneLocation>
<dbReference type="Proteomes" id="UP000245918">
    <property type="component" value="Plasmid pET-ATCC-159-1"/>
</dbReference>
<protein>
    <submittedName>
        <fullName evidence="1">Autotransporter outer membrane beta-barrel domain-containing protein</fullName>
    </submittedName>
</protein>
<keyword evidence="2" id="KW-1185">Reference proteome</keyword>
<proteinExistence type="predicted"/>
<gene>
    <name evidence="1" type="ORF">DCL27_17635</name>
</gene>
<keyword evidence="1" id="KW-0614">Plasmid</keyword>
<evidence type="ECO:0000313" key="2">
    <source>
        <dbReference type="Proteomes" id="UP000245918"/>
    </source>
</evidence>
<accession>A0AC61TMQ3</accession>
<organism evidence="1 2">
    <name type="scientific">Edwardsiella tarda ATCC 15947 = NBRC 105688</name>
    <dbReference type="NCBI Taxonomy" id="667121"/>
    <lineage>
        <taxon>Bacteria</taxon>
        <taxon>Pseudomonadati</taxon>
        <taxon>Pseudomonadota</taxon>
        <taxon>Gammaproteobacteria</taxon>
        <taxon>Enterobacterales</taxon>
        <taxon>Hafniaceae</taxon>
        <taxon>Edwardsiella</taxon>
    </lineage>
</organism>
<dbReference type="EMBL" id="CP084508">
    <property type="protein sequence ID" value="UCQ01997.1"/>
    <property type="molecule type" value="Genomic_DNA"/>
</dbReference>
<sequence>MVKSNITNIFALSVIAMSIQIAIAEPITFSDGGNHKLINQDINNKGYDYKNVLDISNGTTVSLDDSNVTVSGVYSKGVNTTSGAHTQINNSYLVSQGQGSFSVSSMDGGHTTIKNATIASKDNGYGGLLSNGKNSTINVDLSIVSVTSSGQETVNTAGAIAENNGKLSINISDVKTKGNYSSALFAQSTGKIAAQLTNLETQGDYSSTIAANTNSNISIVTGSILTNGNESHGAIATSGSSVSLTNAEIKTTGASHGIYSIGPKTKVILDNSQVSTEHQLSSAIAIQDGGNLISNNSNISTQGNGSYGVLARGKNSSAELKNIQISTKGNTHNDVSANAIVSEFGSHIDLNGQNRIQTHGTSAYGILAQLSGNSGDTSVTVQGHSDIITHGEHASALSSCALTGGRDCTTAFNHGIDGTNSVDNALIVGSGINALTEGKDAHGAYVNGKQAKITLENSVLKTRGVGGHGVAIRGGEGIISHSTIHAGGDDAHGVAFYNGGSLKLSDASVISQRGSALHINGDLSSATADITISNSNIRGKDNAINAKSGKTNIALSQSNLSAEDNTLINTDKGDVSVHAEESLLNGKALSLGSGHLNMALTQNSQWENAAGSFISGLSLVNSDLHFSTRDTSTPNGNVTVDGNLYVNNGTLYFNGVLNGDDSAVNKLIVRGNSDGKGWVNVTNVGGVGEKTINGIELIKVEGNSSADFQQTGRIISGAYDYHLNRGQGKNQSNWYLTNTLEPGGDAIVRPEGGSYIANIAAANTLFNMSLHDRLGETEYVNAFTGEKHATSLWLRQVGGHTAAKDSSGQLDIQSNRYLIQLGSDLAHWFGPNQQRYHLGVMGGYGYSHSNTQSTKSGYQAKGSVNGYSVGLYGSWFENGKNKPGAYLDSWLQYSWFNNQVKGEQTSPQNYHTHGWSASLESGYTLNLANYHTEYGSVNSWYLQPQAQITWMGIKQGRLQEENGTTINHANTNNIQTRLGVRTFWRGHSIHDQGKDREFEPFVEANWIHNTQRFGVEMNNERVYLGNKDLAEIKLGVEGKISKSINLWANTAVRLGKEQYNDTQGIIGVKYVF</sequence>
<evidence type="ECO:0000313" key="1">
    <source>
        <dbReference type="EMBL" id="UCQ01997.1"/>
    </source>
</evidence>
<reference evidence="1" key="1">
    <citation type="submission" date="2021-09" db="EMBL/GenBank/DDBJ databases">
        <title>Comparative genomics of Edwardsiella genus reveals species-based diversity.</title>
        <authorList>
            <person name="Tekedar H.C."/>
            <person name="Kumru S."/>
            <person name="Waldbieser G.C."/>
            <person name="Reichley S.R."/>
            <person name="Lawrence M.L."/>
            <person name="Griffin M.J."/>
        </authorList>
    </citation>
    <scope>NUCLEOTIDE SEQUENCE</scope>
    <source>
        <strain evidence="1">ATCC 15947</strain>
    </source>
</reference>
<name>A0AC61TMQ3_EDWTA</name>